<dbReference type="InterPro" id="IPR015414">
    <property type="entry name" value="TMEM64"/>
</dbReference>
<dbReference type="PANTHER" id="PTHR12677">
    <property type="entry name" value="GOLGI APPARATUS MEMBRANE PROTEIN TVP38-RELATED"/>
    <property type="match status" value="1"/>
</dbReference>
<keyword evidence="5 6" id="KW-0472">Membrane</keyword>
<evidence type="ECO:0000256" key="1">
    <source>
        <dbReference type="ARBA" id="ARBA00004651"/>
    </source>
</evidence>
<organism evidence="8 9">
    <name type="scientific">Shewanella yunxiaonensis</name>
    <dbReference type="NCBI Taxonomy" id="2829809"/>
    <lineage>
        <taxon>Bacteria</taxon>
        <taxon>Pseudomonadati</taxon>
        <taxon>Pseudomonadota</taxon>
        <taxon>Gammaproteobacteria</taxon>
        <taxon>Alteromonadales</taxon>
        <taxon>Shewanellaceae</taxon>
        <taxon>Shewanella</taxon>
    </lineage>
</organism>
<dbReference type="Proteomes" id="UP000679575">
    <property type="component" value="Chromosome"/>
</dbReference>
<dbReference type="Pfam" id="PF09335">
    <property type="entry name" value="VTT_dom"/>
    <property type="match status" value="1"/>
</dbReference>
<evidence type="ECO:0000313" key="8">
    <source>
        <dbReference type="EMBL" id="QUN07468.1"/>
    </source>
</evidence>
<comment type="similarity">
    <text evidence="6">Belongs to the TVP38/TMEM64 family.</text>
</comment>
<comment type="subcellular location">
    <subcellularLocation>
        <location evidence="1 6">Cell membrane</location>
        <topology evidence="1 6">Multi-pass membrane protein</topology>
    </subcellularLocation>
</comment>
<evidence type="ECO:0000256" key="6">
    <source>
        <dbReference type="RuleBase" id="RU366058"/>
    </source>
</evidence>
<dbReference type="EMBL" id="CP073587">
    <property type="protein sequence ID" value="QUN07468.1"/>
    <property type="molecule type" value="Genomic_DNA"/>
</dbReference>
<protein>
    <recommendedName>
        <fullName evidence="6">TVP38/TMEM64 family membrane protein</fullName>
    </recommendedName>
</protein>
<keyword evidence="3 6" id="KW-0812">Transmembrane</keyword>
<feature type="transmembrane region" description="Helical" evidence="6">
    <location>
        <begin position="192"/>
        <end position="212"/>
    </location>
</feature>
<keyword evidence="9" id="KW-1185">Reference proteome</keyword>
<sequence>MAPNNGLKRLAKAGVVVVILLLLTWAVKEGWFEHLTDSNWVARFVKTNGLYGWGILLLAGGFFTAVGGPRQVIAFVFGFAIGGWQGALYSTLAALLGCAISFYVARLTFRSSLQRRFGRRLQKFENLVIRNTWLKVLMIRLLPVGSNLLTNLFAGATHVPARGFMVGSTIGYLPQMLIFSFAGAGLGLSDHIQLSISIVLFLVSSIIGAYLYRSRLQHQVDELITEDKETVK</sequence>
<accession>A0ABX7YXH1</accession>
<gene>
    <name evidence="8" type="ORF">KDN34_00300</name>
</gene>
<feature type="transmembrane region" description="Helical" evidence="6">
    <location>
        <begin position="50"/>
        <end position="68"/>
    </location>
</feature>
<evidence type="ECO:0000256" key="5">
    <source>
        <dbReference type="ARBA" id="ARBA00023136"/>
    </source>
</evidence>
<feature type="domain" description="VTT" evidence="7">
    <location>
        <begin position="69"/>
        <end position="184"/>
    </location>
</feature>
<keyword evidence="2 6" id="KW-1003">Cell membrane</keyword>
<evidence type="ECO:0000259" key="7">
    <source>
        <dbReference type="Pfam" id="PF09335"/>
    </source>
</evidence>
<keyword evidence="4 6" id="KW-1133">Transmembrane helix</keyword>
<feature type="transmembrane region" description="Helical" evidence="6">
    <location>
        <begin position="75"/>
        <end position="105"/>
    </location>
</feature>
<feature type="transmembrane region" description="Helical" evidence="6">
    <location>
        <begin position="166"/>
        <end position="186"/>
    </location>
</feature>
<name>A0ABX7YXH1_9GAMM</name>
<evidence type="ECO:0000256" key="2">
    <source>
        <dbReference type="ARBA" id="ARBA00022475"/>
    </source>
</evidence>
<evidence type="ECO:0000256" key="4">
    <source>
        <dbReference type="ARBA" id="ARBA00022989"/>
    </source>
</evidence>
<comment type="caution">
    <text evidence="6">Lacks conserved residue(s) required for the propagation of feature annotation.</text>
</comment>
<reference evidence="8 9" key="1">
    <citation type="submission" date="2021-04" db="EMBL/GenBank/DDBJ databases">
        <title>Novel species identification of genus Shewanella.</title>
        <authorList>
            <person name="Liu G."/>
        </authorList>
    </citation>
    <scope>NUCLEOTIDE SEQUENCE [LARGE SCALE GENOMIC DNA]</scope>
    <source>
        <strain evidence="8 9">FJAT-54481</strain>
    </source>
</reference>
<dbReference type="InterPro" id="IPR032816">
    <property type="entry name" value="VTT_dom"/>
</dbReference>
<proteinExistence type="inferred from homology"/>
<evidence type="ECO:0000256" key="3">
    <source>
        <dbReference type="ARBA" id="ARBA00022692"/>
    </source>
</evidence>
<dbReference type="PANTHER" id="PTHR12677:SF59">
    <property type="entry name" value="GOLGI APPARATUS MEMBRANE PROTEIN TVP38-RELATED"/>
    <property type="match status" value="1"/>
</dbReference>
<evidence type="ECO:0000313" key="9">
    <source>
        <dbReference type="Proteomes" id="UP000679575"/>
    </source>
</evidence>